<sequence length="63" mass="6520">MPRGEGDGTEGILQGIPEAPELQDGVAVGAGIGGFPREIAFHEGGDDRFPEFLLKVGHVVGYG</sequence>
<name>A0A644WVX7_9ZZZZ</name>
<reference evidence="1" key="1">
    <citation type="submission" date="2019-08" db="EMBL/GenBank/DDBJ databases">
        <authorList>
            <person name="Kucharzyk K."/>
            <person name="Murdoch R.W."/>
            <person name="Higgins S."/>
            <person name="Loffler F."/>
        </authorList>
    </citation>
    <scope>NUCLEOTIDE SEQUENCE</scope>
</reference>
<gene>
    <name evidence="1" type="ORF">SDC9_54250</name>
</gene>
<protein>
    <submittedName>
        <fullName evidence="1">Uncharacterized protein</fullName>
    </submittedName>
</protein>
<dbReference type="AlphaFoldDB" id="A0A644WVX7"/>
<proteinExistence type="predicted"/>
<accession>A0A644WVX7</accession>
<comment type="caution">
    <text evidence="1">The sequence shown here is derived from an EMBL/GenBank/DDBJ whole genome shotgun (WGS) entry which is preliminary data.</text>
</comment>
<organism evidence="1">
    <name type="scientific">bioreactor metagenome</name>
    <dbReference type="NCBI Taxonomy" id="1076179"/>
    <lineage>
        <taxon>unclassified sequences</taxon>
        <taxon>metagenomes</taxon>
        <taxon>ecological metagenomes</taxon>
    </lineage>
</organism>
<dbReference type="EMBL" id="VSSQ01001392">
    <property type="protein sequence ID" value="MPM07939.1"/>
    <property type="molecule type" value="Genomic_DNA"/>
</dbReference>
<evidence type="ECO:0000313" key="1">
    <source>
        <dbReference type="EMBL" id="MPM07939.1"/>
    </source>
</evidence>